<evidence type="ECO:0000256" key="2">
    <source>
        <dbReference type="SAM" id="Phobius"/>
    </source>
</evidence>
<evidence type="ECO:0000256" key="1">
    <source>
        <dbReference type="ARBA" id="ARBA00009670"/>
    </source>
</evidence>
<dbReference type="CDD" id="cd13969">
    <property type="entry name" value="ADCK1-like"/>
    <property type="match status" value="1"/>
</dbReference>
<dbReference type="RefSeq" id="XP_002420538.1">
    <property type="nucleotide sequence ID" value="XM_002420493.1"/>
</dbReference>
<dbReference type="InterPro" id="IPR051130">
    <property type="entry name" value="Mito_struct-func_regulator"/>
</dbReference>
<dbReference type="InterPro" id="IPR004147">
    <property type="entry name" value="ABC1_dom"/>
</dbReference>
<dbReference type="SUPFAM" id="SSF56112">
    <property type="entry name" value="Protein kinase-like (PK-like)"/>
    <property type="match status" value="1"/>
</dbReference>
<keyword evidence="2" id="KW-1133">Transmembrane helix</keyword>
<dbReference type="OrthoDB" id="427480at2759"/>
<keyword evidence="2" id="KW-0472">Membrane</keyword>
<proteinExistence type="inferred from homology"/>
<dbReference type="CGD" id="CAL0000164666">
    <property type="gene designation" value="Cd36_52330"/>
</dbReference>
<keyword evidence="6" id="KW-1185">Reference proteome</keyword>
<dbReference type="InterPro" id="IPR045307">
    <property type="entry name" value="ADCK1_dom"/>
</dbReference>
<keyword evidence="2" id="KW-0812">Transmembrane</keyword>
<sequence>MFRQSLIYINRPKKSVNPVYLRHYVKTQIPITTFEFSKPKPQNKFRPLVYRVAIVATGLGTAYYIDNHYYSALMTRSVRAVYVLLWIAYAYGFNSNSYKNIDDLHEIASDKLLHLLTTNKGLYIKLGQAIANQGNLFPLAYQKKFPQLYDQAPVQSWQDVDRTLKENLGDDYQTRLFETIDHEPIASASIAQVHYGKLKNGEEVAIKVQHGYIENQIVVDLMIYRFISKVYEKVFDIPLSMFTKYISEQLIKETDFVHEMQNSEKLKKLIDNDSSLKHDNIKLPKNYPHLTTKQVLTAEWINGIPLTNKQTLLDHNYDLTLIMKQYIKLFGRQIFEYGFIHSDPHPGNLLVCFDSNNKQQLVLIDHGLYITLSDLFRLQYCNLWRYLFSLNTKGIEKIGREWGISSIDLFATVVQLRPVLLSPEVQSNENGEDHRNISDLFRDFIGDEKKFPGELPFLSRTMRMIQNLNQSFGSPVNRINLLTKESINALLSEKDLKFGNYWDLLRIKITLLFSGFMFYIVRLRQILSGDRFGGKGKGLEDYIEMYMQNTAKSLGMEWI</sequence>
<dbReference type="InterPro" id="IPR011009">
    <property type="entry name" value="Kinase-like_dom_sf"/>
</dbReference>
<organism evidence="5 6">
    <name type="scientific">Candida dubliniensis (strain CD36 / ATCC MYA-646 / CBS 7987 / NCPF 3949 / NRRL Y-17841)</name>
    <name type="common">Yeast</name>
    <dbReference type="NCBI Taxonomy" id="573826"/>
    <lineage>
        <taxon>Eukaryota</taxon>
        <taxon>Fungi</taxon>
        <taxon>Dikarya</taxon>
        <taxon>Ascomycota</taxon>
        <taxon>Saccharomycotina</taxon>
        <taxon>Pichiomycetes</taxon>
        <taxon>Debaryomycetaceae</taxon>
        <taxon>Candida/Lodderomyces clade</taxon>
        <taxon>Candida</taxon>
    </lineage>
</organism>
<comment type="similarity">
    <text evidence="1">Belongs to the protein kinase superfamily. ADCK protein kinase family.</text>
</comment>
<evidence type="ECO:0000259" key="3">
    <source>
        <dbReference type="Pfam" id="PF03109"/>
    </source>
</evidence>
<protein>
    <submittedName>
        <fullName evidence="5">ABC1 family protein, putative</fullName>
    </submittedName>
</protein>
<dbReference type="EMBL" id="FM992692">
    <property type="protein sequence ID" value="CAX41617.1"/>
    <property type="molecule type" value="Genomic_DNA"/>
</dbReference>
<dbReference type="KEGG" id="cdu:CD36_52330"/>
<dbReference type="Pfam" id="PF03109">
    <property type="entry name" value="ABC1"/>
    <property type="match status" value="1"/>
</dbReference>
<gene>
    <name evidence="4" type="ordered locus">Cd36_52330</name>
    <name evidence="5" type="ORF">CD36_52330</name>
</gene>
<reference evidence="5 6" key="1">
    <citation type="journal article" date="2009" name="Genome Res.">
        <title>Comparative genomics of the fungal pathogens Candida dubliniensis and Candida albicans.</title>
        <authorList>
            <person name="Jackson A.P."/>
            <person name="Gamble J.A."/>
            <person name="Yeomans T."/>
            <person name="Moran G.P."/>
            <person name="Saunders D."/>
            <person name="Harris D."/>
            <person name="Aslett M."/>
            <person name="Barrell J.F."/>
            <person name="Butler G."/>
            <person name="Citiulo F."/>
            <person name="Coleman D.C."/>
            <person name="de Groot P.W.J."/>
            <person name="Goodwin T.J."/>
            <person name="Quail M.A."/>
            <person name="McQuillan J."/>
            <person name="Munro C.A."/>
            <person name="Pain A."/>
            <person name="Poulter R.T."/>
            <person name="Rajandream M.A."/>
            <person name="Renauld H."/>
            <person name="Spiering M.J."/>
            <person name="Tivey A."/>
            <person name="Gow N.A.R."/>
            <person name="Barrell B."/>
            <person name="Sullivan D.J."/>
            <person name="Berriman M."/>
        </authorList>
    </citation>
    <scope>NUCLEOTIDE SEQUENCE [LARGE SCALE GENOMIC DNA]</scope>
    <source>
        <strain evidence="6">CD36 / ATCC MYA-646 / CBS 7987 / NCPF 3949 / NRRL Y-17841</strain>
    </source>
</reference>
<dbReference type="eggNOG" id="KOG1235">
    <property type="taxonomic scope" value="Eukaryota"/>
</dbReference>
<dbReference type="HOGENOM" id="CLU_006533_2_4_1"/>
<evidence type="ECO:0000313" key="4">
    <source>
        <dbReference type="CGD" id="CAL0000164666"/>
    </source>
</evidence>
<dbReference type="Proteomes" id="UP000002605">
    <property type="component" value="Chromosome 5"/>
</dbReference>
<dbReference type="GeneID" id="8048220"/>
<evidence type="ECO:0000313" key="6">
    <source>
        <dbReference type="Proteomes" id="UP000002605"/>
    </source>
</evidence>
<accession>B9WHH5</accession>
<dbReference type="PANTHER" id="PTHR43173:SF37">
    <property type="entry name" value="ABC1 FAMILY PROTEIN C10F6.14C"/>
    <property type="match status" value="1"/>
</dbReference>
<name>B9WHH5_CANDC</name>
<dbReference type="PANTHER" id="PTHR43173">
    <property type="entry name" value="ABC1 FAMILY PROTEIN"/>
    <property type="match status" value="1"/>
</dbReference>
<feature type="transmembrane region" description="Helical" evidence="2">
    <location>
        <begin position="48"/>
        <end position="65"/>
    </location>
</feature>
<dbReference type="AlphaFoldDB" id="B9WHH5"/>
<feature type="domain" description="ABC1 atypical kinase-like" evidence="3">
    <location>
        <begin position="148"/>
        <end position="397"/>
    </location>
</feature>
<dbReference type="VEuPathDB" id="FungiDB:CD36_52330"/>
<evidence type="ECO:0000313" key="5">
    <source>
        <dbReference type="EMBL" id="CAX41617.1"/>
    </source>
</evidence>